<gene>
    <name evidence="2" type="ORF">GW7_05821</name>
</gene>
<accession>G5BMQ7</accession>
<proteinExistence type="predicted"/>
<evidence type="ECO:0000256" key="1">
    <source>
        <dbReference type="SAM" id="MobiDB-lite"/>
    </source>
</evidence>
<dbReference type="AlphaFoldDB" id="G5BMQ7"/>
<reference evidence="2 3" key="1">
    <citation type="journal article" date="2011" name="Nature">
        <title>Genome sequencing reveals insights into physiology and longevity of the naked mole rat.</title>
        <authorList>
            <person name="Kim E.B."/>
            <person name="Fang X."/>
            <person name="Fushan A.A."/>
            <person name="Huang Z."/>
            <person name="Lobanov A.V."/>
            <person name="Han L."/>
            <person name="Marino S.M."/>
            <person name="Sun X."/>
            <person name="Turanov A.A."/>
            <person name="Yang P."/>
            <person name="Yim S.H."/>
            <person name="Zhao X."/>
            <person name="Kasaikina M.V."/>
            <person name="Stoletzki N."/>
            <person name="Peng C."/>
            <person name="Polak P."/>
            <person name="Xiong Z."/>
            <person name="Kiezun A."/>
            <person name="Zhu Y."/>
            <person name="Chen Y."/>
            <person name="Kryukov G.V."/>
            <person name="Zhang Q."/>
            <person name="Peshkin L."/>
            <person name="Yang L."/>
            <person name="Bronson R.T."/>
            <person name="Buffenstein R."/>
            <person name="Wang B."/>
            <person name="Han C."/>
            <person name="Li Q."/>
            <person name="Chen L."/>
            <person name="Zhao W."/>
            <person name="Sunyaev S.R."/>
            <person name="Park T.J."/>
            <person name="Zhang G."/>
            <person name="Wang J."/>
            <person name="Gladyshev V.N."/>
        </authorList>
    </citation>
    <scope>NUCLEOTIDE SEQUENCE [LARGE SCALE GENOMIC DNA]</scope>
</reference>
<dbReference type="InParanoid" id="G5BMQ7"/>
<dbReference type="STRING" id="10181.G5BMQ7"/>
<feature type="region of interest" description="Disordered" evidence="1">
    <location>
        <begin position="187"/>
        <end position="215"/>
    </location>
</feature>
<evidence type="ECO:0000313" key="3">
    <source>
        <dbReference type="Proteomes" id="UP000006813"/>
    </source>
</evidence>
<feature type="compositionally biased region" description="Basic and acidic residues" evidence="1">
    <location>
        <begin position="28"/>
        <end position="78"/>
    </location>
</feature>
<name>G5BMQ7_HETGA</name>
<feature type="region of interest" description="Disordered" evidence="1">
    <location>
        <begin position="1"/>
        <end position="87"/>
    </location>
</feature>
<feature type="compositionally biased region" description="Basic and acidic residues" evidence="1">
    <location>
        <begin position="1"/>
        <end position="19"/>
    </location>
</feature>
<organism evidence="2 3">
    <name type="scientific">Heterocephalus glaber</name>
    <name type="common">Naked mole rat</name>
    <dbReference type="NCBI Taxonomy" id="10181"/>
    <lineage>
        <taxon>Eukaryota</taxon>
        <taxon>Metazoa</taxon>
        <taxon>Chordata</taxon>
        <taxon>Craniata</taxon>
        <taxon>Vertebrata</taxon>
        <taxon>Euteleostomi</taxon>
        <taxon>Mammalia</taxon>
        <taxon>Eutheria</taxon>
        <taxon>Euarchontoglires</taxon>
        <taxon>Glires</taxon>
        <taxon>Rodentia</taxon>
        <taxon>Hystricomorpha</taxon>
        <taxon>Bathyergidae</taxon>
        <taxon>Heterocephalus</taxon>
    </lineage>
</organism>
<dbReference type="EMBL" id="JH171106">
    <property type="protein sequence ID" value="EHB10568.1"/>
    <property type="molecule type" value="Genomic_DNA"/>
</dbReference>
<feature type="compositionally biased region" description="Polar residues" evidence="1">
    <location>
        <begin position="192"/>
        <end position="203"/>
    </location>
</feature>
<protein>
    <submittedName>
        <fullName evidence="2">X-linked retinitis pigmentosa GTPase regulator</fullName>
    </submittedName>
</protein>
<evidence type="ECO:0000313" key="2">
    <source>
        <dbReference type="EMBL" id="EHB10568.1"/>
    </source>
</evidence>
<dbReference type="Proteomes" id="UP000006813">
    <property type="component" value="Unassembled WGS sequence"/>
</dbReference>
<sequence length="215" mass="24502">MRTLADKEFKDQEFSKTEDAEPEDMDKEIDAKYQKDEMKTVADDEKERSESISDDSAKFDKQEIDAKNQEDEMKTVTDDEKEGSESINDDLAIVDEKEEKAKPEEWAIYEYNENPKGNMYNYEKNSSSEALGVNESVPSKDIKILQKNFLLKWMSLTGQKITQNSMEPLSEIKPIGDQVALQSNKKDAIPNHSGQNFHDSSPPNMEGKSKSCTIL</sequence>